<keyword evidence="2" id="KW-1185">Reference proteome</keyword>
<dbReference type="InterPro" id="IPR021558">
    <property type="entry name" value="MazE-like"/>
</dbReference>
<accession>A0ABX6NFV3</accession>
<dbReference type="Proteomes" id="UP000503251">
    <property type="component" value="Chromosome"/>
</dbReference>
<gene>
    <name evidence="1" type="ORF">E8L03_11130</name>
</gene>
<evidence type="ECO:0000313" key="2">
    <source>
        <dbReference type="Proteomes" id="UP000503251"/>
    </source>
</evidence>
<dbReference type="RefSeq" id="WP_171267393.1">
    <property type="nucleotide sequence ID" value="NZ_CP039543.1"/>
</dbReference>
<proteinExistence type="predicted"/>
<protein>
    <submittedName>
        <fullName evidence="1">DUF3018 family protein</fullName>
    </submittedName>
</protein>
<sequence length="73" mass="8463">MPTNTLTSKQKMKQYRARMKERGLRAIQIWVPDTRSSEIHNALRRQSLLASQSADEQDVLDFLEDVSAWDDDA</sequence>
<dbReference type="Pfam" id="PF11455">
    <property type="entry name" value="MazE-like"/>
    <property type="match status" value="1"/>
</dbReference>
<organism evidence="1 2">
    <name type="scientific">Oceanidesulfovibrio marinus</name>
    <dbReference type="NCBI Taxonomy" id="370038"/>
    <lineage>
        <taxon>Bacteria</taxon>
        <taxon>Pseudomonadati</taxon>
        <taxon>Thermodesulfobacteriota</taxon>
        <taxon>Desulfovibrionia</taxon>
        <taxon>Desulfovibrionales</taxon>
        <taxon>Desulfovibrionaceae</taxon>
        <taxon>Oceanidesulfovibrio</taxon>
    </lineage>
</organism>
<reference evidence="1 2" key="1">
    <citation type="submission" date="2019-04" db="EMBL/GenBank/DDBJ databases">
        <title>Isolation and culture of sulfate reducing bacteria from the cold seep of the South China Sea.</title>
        <authorList>
            <person name="Sun C."/>
            <person name="Liu R."/>
        </authorList>
    </citation>
    <scope>NUCLEOTIDE SEQUENCE [LARGE SCALE GENOMIC DNA]</scope>
    <source>
        <strain evidence="1 2">CS1</strain>
    </source>
</reference>
<dbReference type="EMBL" id="CP039543">
    <property type="protein sequence ID" value="QJT09457.1"/>
    <property type="molecule type" value="Genomic_DNA"/>
</dbReference>
<evidence type="ECO:0000313" key="1">
    <source>
        <dbReference type="EMBL" id="QJT09457.1"/>
    </source>
</evidence>
<name>A0ABX6NFV3_9BACT</name>